<protein>
    <submittedName>
        <fullName evidence="3">Universal stress protein</fullName>
    </submittedName>
</protein>
<dbReference type="InterPro" id="IPR014729">
    <property type="entry name" value="Rossmann-like_a/b/a_fold"/>
</dbReference>
<dbReference type="InterPro" id="IPR006015">
    <property type="entry name" value="Universal_stress_UspA"/>
</dbReference>
<dbReference type="Pfam" id="PF00582">
    <property type="entry name" value="Usp"/>
    <property type="match status" value="1"/>
</dbReference>
<dbReference type="Gene3D" id="3.40.50.620">
    <property type="entry name" value="HUPs"/>
    <property type="match status" value="1"/>
</dbReference>
<keyword evidence="4" id="KW-1185">Reference proteome</keyword>
<gene>
    <name evidence="3" type="ORF">QR721_04410</name>
</gene>
<organism evidence="3 4">
    <name type="scientific">Aciduricibacillus chroicocephali</name>
    <dbReference type="NCBI Taxonomy" id="3054939"/>
    <lineage>
        <taxon>Bacteria</taxon>
        <taxon>Bacillati</taxon>
        <taxon>Bacillota</taxon>
        <taxon>Bacilli</taxon>
        <taxon>Bacillales</taxon>
        <taxon>Bacillaceae</taxon>
        <taxon>Aciduricibacillus</taxon>
    </lineage>
</organism>
<dbReference type="InterPro" id="IPR006016">
    <property type="entry name" value="UspA"/>
</dbReference>
<dbReference type="PRINTS" id="PR01438">
    <property type="entry name" value="UNVRSLSTRESS"/>
</dbReference>
<feature type="domain" description="UspA" evidence="2">
    <location>
        <begin position="1"/>
        <end position="138"/>
    </location>
</feature>
<sequence length="138" mass="15539">MFKNILLAADGSEHSVRAAEYARSLAEKFEGTVEVCYVVDGENAKADVLHHNDPFEIELARKEKIRQVREQFELADYPYELHILHGEPGPTLVEFVNSREYDCVVIGSRGLNKLQTFILGSVSHKVAKRVSCPVLIVK</sequence>
<evidence type="ECO:0000256" key="1">
    <source>
        <dbReference type="ARBA" id="ARBA00008791"/>
    </source>
</evidence>
<dbReference type="PANTHER" id="PTHR46268">
    <property type="entry name" value="STRESS RESPONSE PROTEIN NHAX"/>
    <property type="match status" value="1"/>
</dbReference>
<dbReference type="RefSeq" id="WP_348029248.1">
    <property type="nucleotide sequence ID" value="NZ_CP129113.1"/>
</dbReference>
<dbReference type="SUPFAM" id="SSF52402">
    <property type="entry name" value="Adenine nucleotide alpha hydrolases-like"/>
    <property type="match status" value="1"/>
</dbReference>
<accession>A0ABY9KXU5</accession>
<evidence type="ECO:0000259" key="2">
    <source>
        <dbReference type="Pfam" id="PF00582"/>
    </source>
</evidence>
<evidence type="ECO:0000313" key="3">
    <source>
        <dbReference type="EMBL" id="WLV25459.1"/>
    </source>
</evidence>
<dbReference type="CDD" id="cd00293">
    <property type="entry name" value="USP-like"/>
    <property type="match status" value="1"/>
</dbReference>
<dbReference type="EMBL" id="CP129113">
    <property type="protein sequence ID" value="WLV25459.1"/>
    <property type="molecule type" value="Genomic_DNA"/>
</dbReference>
<reference evidence="3" key="1">
    <citation type="submission" date="2023-06" db="EMBL/GenBank/DDBJ databases">
        <title>A Treasure from Seagulls: Isolation and Description of Aciduricobacillus qingdaonensis gen. nov., sp. nov., a Rare Obligately Uric Acid-utilizing Member in the Family Bacillaceae.</title>
        <authorList>
            <person name="Liu W."/>
            <person name="Wang B."/>
        </authorList>
    </citation>
    <scope>NUCLEOTIDE SEQUENCE</scope>
    <source>
        <strain evidence="3">44XB</strain>
    </source>
</reference>
<proteinExistence type="inferred from homology"/>
<evidence type="ECO:0000313" key="4">
    <source>
        <dbReference type="Proteomes" id="UP001180087"/>
    </source>
</evidence>
<dbReference type="PANTHER" id="PTHR46268:SF6">
    <property type="entry name" value="UNIVERSAL STRESS PROTEIN UP12"/>
    <property type="match status" value="1"/>
</dbReference>
<name>A0ABY9KXU5_9BACI</name>
<dbReference type="Proteomes" id="UP001180087">
    <property type="component" value="Chromosome"/>
</dbReference>
<comment type="similarity">
    <text evidence="1">Belongs to the universal stress protein A family.</text>
</comment>